<reference evidence="2" key="1">
    <citation type="submission" date="2017-05" db="EMBL/GenBank/DDBJ databases">
        <authorList>
            <person name="Rodrigo-Torres L."/>
            <person name="Arahal R. D."/>
            <person name="Lucena T."/>
        </authorList>
    </citation>
    <scope>NUCLEOTIDE SEQUENCE [LARGE SCALE GENOMIC DNA]</scope>
    <source>
        <strain evidence="2">CECT 8621</strain>
    </source>
</reference>
<dbReference type="Proteomes" id="UP000202922">
    <property type="component" value="Unassembled WGS sequence"/>
</dbReference>
<dbReference type="SUPFAM" id="SSF53474">
    <property type="entry name" value="alpha/beta-Hydrolases"/>
    <property type="match status" value="1"/>
</dbReference>
<name>A0A238JVS5_9RHOB</name>
<proteinExistence type="predicted"/>
<evidence type="ECO:0008006" key="3">
    <source>
        <dbReference type="Google" id="ProtNLM"/>
    </source>
</evidence>
<keyword evidence="2" id="KW-1185">Reference proteome</keyword>
<protein>
    <recommendedName>
        <fullName evidence="3">Alpha/beta hydrolase</fullName>
    </recommendedName>
</protein>
<sequence>MGHLRLKALQLWATNLYKPNQFNRLFFLEFQMTQMIADGAAVSYGDDRLVVFFSSRGAYRKGTFDCTDFSKDMPYSKLFLRDEAKDYFYHNGIPGLTNSMDENVEFLRYFIGKTKPSRVTFIGASLGAYGALVMGHLIGVDDIHLVSLVSYLDKESGGDPENSQLWEGVFEPVTGLFQERGFDPKYLNSRNIVEENLGKVRVVRQHVATSEPVDMNHAALNRDFPHVETITHDRGRHGTIVAGLMRSGSLAADLATPIEDLERPLAAAS</sequence>
<organism evidence="1 2">
    <name type="scientific">Actibacterium lipolyticum</name>
    <dbReference type="NCBI Taxonomy" id="1524263"/>
    <lineage>
        <taxon>Bacteria</taxon>
        <taxon>Pseudomonadati</taxon>
        <taxon>Pseudomonadota</taxon>
        <taxon>Alphaproteobacteria</taxon>
        <taxon>Rhodobacterales</taxon>
        <taxon>Roseobacteraceae</taxon>
        <taxon>Actibacterium</taxon>
    </lineage>
</organism>
<dbReference type="InterPro" id="IPR029058">
    <property type="entry name" value="AB_hydrolase_fold"/>
</dbReference>
<evidence type="ECO:0000313" key="2">
    <source>
        <dbReference type="Proteomes" id="UP000202922"/>
    </source>
</evidence>
<evidence type="ECO:0000313" key="1">
    <source>
        <dbReference type="EMBL" id="SMX34750.1"/>
    </source>
</evidence>
<gene>
    <name evidence="1" type="ORF">COL8621_01470</name>
</gene>
<accession>A0A238JVS5</accession>
<dbReference type="EMBL" id="FXYE01000001">
    <property type="protein sequence ID" value="SMX34750.1"/>
    <property type="molecule type" value="Genomic_DNA"/>
</dbReference>
<dbReference type="AlphaFoldDB" id="A0A238JVS5"/>